<evidence type="ECO:0000313" key="2">
    <source>
        <dbReference type="Proteomes" id="UP000580250"/>
    </source>
</evidence>
<proteinExistence type="predicted"/>
<reference evidence="1 2" key="1">
    <citation type="submission" date="2020-08" db="EMBL/GenBank/DDBJ databases">
        <authorList>
            <person name="Koutsovoulos G."/>
            <person name="Danchin GJ E."/>
        </authorList>
    </citation>
    <scope>NUCLEOTIDE SEQUENCE [LARGE SCALE GENOMIC DNA]</scope>
</reference>
<dbReference type="Proteomes" id="UP000580250">
    <property type="component" value="Unassembled WGS sequence"/>
</dbReference>
<accession>A0A6V7TYM7</accession>
<dbReference type="EMBL" id="CAJEWN010000023">
    <property type="protein sequence ID" value="CAD2139534.1"/>
    <property type="molecule type" value="Genomic_DNA"/>
</dbReference>
<dbReference type="AlphaFoldDB" id="A0A6V7TYM7"/>
<name>A0A6V7TYM7_MELEN</name>
<protein>
    <submittedName>
        <fullName evidence="1">Uncharacterized protein</fullName>
    </submittedName>
</protein>
<sequence length="42" mass="4845">MRERSRRSLKILSKYLLLLCAFLPVLSVDAMASCLFLKHSFS</sequence>
<organism evidence="1 2">
    <name type="scientific">Meloidogyne enterolobii</name>
    <name type="common">Root-knot nematode worm</name>
    <name type="synonym">Meloidogyne mayaguensis</name>
    <dbReference type="NCBI Taxonomy" id="390850"/>
    <lineage>
        <taxon>Eukaryota</taxon>
        <taxon>Metazoa</taxon>
        <taxon>Ecdysozoa</taxon>
        <taxon>Nematoda</taxon>
        <taxon>Chromadorea</taxon>
        <taxon>Rhabditida</taxon>
        <taxon>Tylenchina</taxon>
        <taxon>Tylenchomorpha</taxon>
        <taxon>Tylenchoidea</taxon>
        <taxon>Meloidogynidae</taxon>
        <taxon>Meloidogyninae</taxon>
        <taxon>Meloidogyne</taxon>
    </lineage>
</organism>
<comment type="caution">
    <text evidence="1">The sequence shown here is derived from an EMBL/GenBank/DDBJ whole genome shotgun (WGS) entry which is preliminary data.</text>
</comment>
<evidence type="ECO:0000313" key="1">
    <source>
        <dbReference type="EMBL" id="CAD2139534.1"/>
    </source>
</evidence>
<gene>
    <name evidence="1" type="ORF">MENT_LOCUS6198</name>
</gene>